<feature type="coiled-coil region" evidence="1">
    <location>
        <begin position="75"/>
        <end position="102"/>
    </location>
</feature>
<organism evidence="3">
    <name type="scientific">Ralstonia solanacearum</name>
    <name type="common">Pseudomonas solanacearum</name>
    <dbReference type="NCBI Taxonomy" id="305"/>
    <lineage>
        <taxon>Bacteria</taxon>
        <taxon>Pseudomonadati</taxon>
        <taxon>Pseudomonadota</taxon>
        <taxon>Betaproteobacteria</taxon>
        <taxon>Burkholderiales</taxon>
        <taxon>Burkholderiaceae</taxon>
        <taxon>Ralstonia</taxon>
        <taxon>Ralstonia solanacearum species complex</taxon>
    </lineage>
</organism>
<evidence type="ECO:0000256" key="1">
    <source>
        <dbReference type="SAM" id="Coils"/>
    </source>
</evidence>
<evidence type="ECO:0000256" key="2">
    <source>
        <dbReference type="SAM" id="MobiDB-lite"/>
    </source>
</evidence>
<accession>A0ABY6NGA9</accession>
<proteinExistence type="predicted"/>
<keyword evidence="1" id="KW-0175">Coiled coil</keyword>
<feature type="compositionally biased region" description="Basic and acidic residues" evidence="2">
    <location>
        <begin position="103"/>
        <end position="121"/>
    </location>
</feature>
<dbReference type="EMBL" id="CP085043">
    <property type="protein sequence ID" value="UZF16124.1"/>
    <property type="molecule type" value="Genomic_DNA"/>
</dbReference>
<reference evidence="3" key="1">
    <citation type="submission" date="2021-10" db="EMBL/GenBank/DDBJ databases">
        <title>Complete genome sequences of five Ralstonia solancearum strains isolated from sunflower.</title>
        <authorList>
            <person name="She X."/>
            <person name="He Z."/>
        </authorList>
    </citation>
    <scope>NUCLEOTIDE SEQUENCE</scope>
    <source>
        <strain evidence="3">RS638</strain>
    </source>
</reference>
<name>A0ABY6NGA9_RALSL</name>
<feature type="region of interest" description="Disordered" evidence="2">
    <location>
        <begin position="103"/>
        <end position="127"/>
    </location>
</feature>
<sequence>MATKSVRIDEALILKSKERRFQSVNQYLLYLQEYEEAHKRGTYNQVLESHNKVMTFLEVERLQLDRLNEALSFFLEKLDIELQLSQRERDFLERLMRANEKKGTWSYDEKKRASTKKDGAKKGGGSE</sequence>
<evidence type="ECO:0000313" key="3">
    <source>
        <dbReference type="EMBL" id="UZF16124.1"/>
    </source>
</evidence>
<protein>
    <submittedName>
        <fullName evidence="3">Uncharacterized protein</fullName>
    </submittedName>
</protein>
<gene>
    <name evidence="3" type="ORF">LH706_06700</name>
</gene>